<protein>
    <recommendedName>
        <fullName evidence="2">PGG domain-containing protein</fullName>
    </recommendedName>
</protein>
<dbReference type="GO" id="GO:0016020">
    <property type="term" value="C:membrane"/>
    <property type="evidence" value="ECO:0007669"/>
    <property type="project" value="TreeGrafter"/>
</dbReference>
<feature type="transmembrane region" description="Helical" evidence="1">
    <location>
        <begin position="561"/>
        <end position="580"/>
    </location>
</feature>
<proteinExistence type="predicted"/>
<dbReference type="EMBL" id="CAEKKB010000002">
    <property type="protein sequence ID" value="CAB4298575.1"/>
    <property type="molecule type" value="Genomic_DNA"/>
</dbReference>
<keyword evidence="4" id="KW-1185">Reference proteome</keyword>
<name>A0A6J5WEV9_PRUAR</name>
<evidence type="ECO:0000313" key="3">
    <source>
        <dbReference type="EMBL" id="CAB4298575.1"/>
    </source>
</evidence>
<feature type="domain" description="PGG" evidence="2">
    <location>
        <begin position="449"/>
        <end position="554"/>
    </location>
</feature>
<accession>A0A6J5WEV9</accession>
<dbReference type="AlphaFoldDB" id="A0A6J5WEV9"/>
<dbReference type="OrthoDB" id="1921232at2759"/>
<dbReference type="InterPro" id="IPR002110">
    <property type="entry name" value="Ankyrin_rpt"/>
</dbReference>
<dbReference type="SUPFAM" id="SSF48403">
    <property type="entry name" value="Ankyrin repeat"/>
    <property type="match status" value="1"/>
</dbReference>
<evidence type="ECO:0000313" key="4">
    <source>
        <dbReference type="Proteomes" id="UP000507245"/>
    </source>
</evidence>
<reference evidence="4" key="1">
    <citation type="journal article" date="2020" name="Genome Biol.">
        <title>Gamete binning: chromosome-level and haplotype-resolved genome assembly enabled by high-throughput single-cell sequencing of gamete genomes.</title>
        <authorList>
            <person name="Campoy J.A."/>
            <person name="Sun H."/>
            <person name="Goel M."/>
            <person name="Jiao W.-B."/>
            <person name="Folz-Donahue K."/>
            <person name="Wang N."/>
            <person name="Rubio M."/>
            <person name="Liu C."/>
            <person name="Kukat C."/>
            <person name="Ruiz D."/>
            <person name="Huettel B."/>
            <person name="Schneeberger K."/>
        </authorList>
    </citation>
    <scope>NUCLEOTIDE SEQUENCE [LARGE SCALE GENOMIC DNA]</scope>
    <source>
        <strain evidence="4">cv. Rojo Pasion</strain>
    </source>
</reference>
<dbReference type="SMART" id="SM00248">
    <property type="entry name" value="ANK"/>
    <property type="match status" value="5"/>
</dbReference>
<dbReference type="Pfam" id="PF12796">
    <property type="entry name" value="Ank_2"/>
    <property type="match status" value="1"/>
</dbReference>
<evidence type="ECO:0000259" key="2">
    <source>
        <dbReference type="Pfam" id="PF13962"/>
    </source>
</evidence>
<dbReference type="Proteomes" id="UP000507245">
    <property type="component" value="Unassembled WGS sequence"/>
</dbReference>
<dbReference type="InterPro" id="IPR036770">
    <property type="entry name" value="Ankyrin_rpt-contain_sf"/>
</dbReference>
<organism evidence="3 4">
    <name type="scientific">Prunus armeniaca</name>
    <name type="common">Apricot</name>
    <name type="synonym">Armeniaca vulgaris</name>
    <dbReference type="NCBI Taxonomy" id="36596"/>
    <lineage>
        <taxon>Eukaryota</taxon>
        <taxon>Viridiplantae</taxon>
        <taxon>Streptophyta</taxon>
        <taxon>Embryophyta</taxon>
        <taxon>Tracheophyta</taxon>
        <taxon>Spermatophyta</taxon>
        <taxon>Magnoliopsida</taxon>
        <taxon>eudicotyledons</taxon>
        <taxon>Gunneridae</taxon>
        <taxon>Pentapetalae</taxon>
        <taxon>rosids</taxon>
        <taxon>fabids</taxon>
        <taxon>Rosales</taxon>
        <taxon>Rosaceae</taxon>
        <taxon>Amygdaloideae</taxon>
        <taxon>Amygdaleae</taxon>
        <taxon>Prunus</taxon>
    </lineage>
</organism>
<feature type="transmembrane region" description="Helical" evidence="1">
    <location>
        <begin position="534"/>
        <end position="555"/>
    </location>
</feature>
<dbReference type="PANTHER" id="PTHR24177">
    <property type="entry name" value="CASKIN"/>
    <property type="match status" value="1"/>
</dbReference>
<dbReference type="Pfam" id="PF13962">
    <property type="entry name" value="PGG"/>
    <property type="match status" value="1"/>
</dbReference>
<dbReference type="Gene3D" id="1.25.40.20">
    <property type="entry name" value="Ankyrin repeat-containing domain"/>
    <property type="match status" value="2"/>
</dbReference>
<gene>
    <name evidence="3" type="ORF">ORAREDHAP_LOCUS11098</name>
</gene>
<dbReference type="InterPro" id="IPR026961">
    <property type="entry name" value="PGG_dom"/>
</dbReference>
<keyword evidence="1" id="KW-0812">Transmembrane</keyword>
<feature type="transmembrane region" description="Helical" evidence="1">
    <location>
        <begin position="490"/>
        <end position="513"/>
    </location>
</feature>
<dbReference type="PANTHER" id="PTHR24177:SF434">
    <property type="entry name" value="PGG DOMAIN-CONTAINING PROTEIN"/>
    <property type="match status" value="1"/>
</dbReference>
<keyword evidence="1" id="KW-0472">Membrane</keyword>
<keyword evidence="1" id="KW-1133">Transmembrane helix</keyword>
<evidence type="ECO:0000256" key="1">
    <source>
        <dbReference type="SAM" id="Phobius"/>
    </source>
</evidence>
<sequence>MVAEDFSSTPCPLSKESHHEKIILQTGDAHGVCDEDSTSPAWQPVSASFKTPSLDALEDSPNAKQKYFKKCVPLYKAAVEGDWEAASRIMIEDETLLRASITKGWQTVLHVAAGAKQVHFVKELLKQLDKRDLELQDQKGNTALYHAVAAGTVPVAKILMQKNPRLLEIWGGQGLSPLYYAALFGHGKMALYLYPKLIELVNEGERGGIFFSCINNGLYELALKMLKDYPELAVVRNANGETALHLLAQKPSAFAIKTSRILKNFLYSCTNKRNLTRTPCCQLLKCLWEEVLWQNDSTVIDVIRRPSHVLFMATKLGNFKFVAELIGSYPDLIWETDDSNQSLFHIAVAYHQASIFSQAQKLGLNKNIVLSFKDDKNNNILHLAAKLAPSNQLNTGSRSTIQMKRDLSWFKEVKKIVQPSYIQMKNSKGETPQELFTSEHATLLKDGQTWMNGTAQSCTIVSTLIASALFAAEVTVIMGNHPVKTAPFRIFIISDAVAFLLALAATLTFSAILTSRYAERDFLSALSWRLKMGLALLFFSITAMMITFSSAFFIAYCGKDVFSILVTGCAGVPVLLYVFLQFPLLKDIFASTFSCTSIFKQSEPVLL</sequence>